<evidence type="ECO:0000313" key="1">
    <source>
        <dbReference type="EMBL" id="MPD00243.1"/>
    </source>
</evidence>
<dbReference type="Proteomes" id="UP000324222">
    <property type="component" value="Unassembled WGS sequence"/>
</dbReference>
<accession>A0A5B7JVY7</accession>
<keyword evidence="2" id="KW-1185">Reference proteome</keyword>
<gene>
    <name evidence="1" type="ORF">E2C01_095703</name>
</gene>
<dbReference type="EMBL" id="VSRR010122072">
    <property type="protein sequence ID" value="MPD00243.1"/>
    <property type="molecule type" value="Genomic_DNA"/>
</dbReference>
<name>A0A5B7JVY7_PORTR</name>
<proteinExistence type="predicted"/>
<sequence>MSERRVDVGLKSLSLCHRHSSPPSSQSHSASYCPHNSSTLQYRVHHFSLSFLHFTVLPPSTSHCPFSTPLHSTACLHLSLSPLTTSQYRASTCHCSLFLRVEITVALSIISRNCLA</sequence>
<dbReference type="AlphaFoldDB" id="A0A5B7JVY7"/>
<reference evidence="1 2" key="1">
    <citation type="submission" date="2019-05" db="EMBL/GenBank/DDBJ databases">
        <title>Another draft genome of Portunus trituberculatus and its Hox gene families provides insights of decapod evolution.</title>
        <authorList>
            <person name="Jeong J.-H."/>
            <person name="Song I."/>
            <person name="Kim S."/>
            <person name="Choi T."/>
            <person name="Kim D."/>
            <person name="Ryu S."/>
            <person name="Kim W."/>
        </authorList>
    </citation>
    <scope>NUCLEOTIDE SEQUENCE [LARGE SCALE GENOMIC DNA]</scope>
    <source>
        <tissue evidence="1">Muscle</tissue>
    </source>
</reference>
<comment type="caution">
    <text evidence="1">The sequence shown here is derived from an EMBL/GenBank/DDBJ whole genome shotgun (WGS) entry which is preliminary data.</text>
</comment>
<organism evidence="1 2">
    <name type="scientific">Portunus trituberculatus</name>
    <name type="common">Swimming crab</name>
    <name type="synonym">Neptunus trituberculatus</name>
    <dbReference type="NCBI Taxonomy" id="210409"/>
    <lineage>
        <taxon>Eukaryota</taxon>
        <taxon>Metazoa</taxon>
        <taxon>Ecdysozoa</taxon>
        <taxon>Arthropoda</taxon>
        <taxon>Crustacea</taxon>
        <taxon>Multicrustacea</taxon>
        <taxon>Malacostraca</taxon>
        <taxon>Eumalacostraca</taxon>
        <taxon>Eucarida</taxon>
        <taxon>Decapoda</taxon>
        <taxon>Pleocyemata</taxon>
        <taxon>Brachyura</taxon>
        <taxon>Eubrachyura</taxon>
        <taxon>Portunoidea</taxon>
        <taxon>Portunidae</taxon>
        <taxon>Portuninae</taxon>
        <taxon>Portunus</taxon>
    </lineage>
</organism>
<evidence type="ECO:0000313" key="2">
    <source>
        <dbReference type="Proteomes" id="UP000324222"/>
    </source>
</evidence>
<protein>
    <submittedName>
        <fullName evidence="1">Uncharacterized protein</fullName>
    </submittedName>
</protein>